<name>A0A0D8XV11_DICVI</name>
<dbReference type="PROSITE" id="PS50222">
    <property type="entry name" value="EF_HAND_2"/>
    <property type="match status" value="1"/>
</dbReference>
<dbReference type="OrthoDB" id="9989112at2759"/>
<sequence length="374" mass="43751">MLRLGPNQYTRDRILHEFRMRKHHMDETSNLVELKSGVRRNKNFWMENEMITKKRRLNILKNGVSRVNNEANDVSSPREKFALKIFLQIDREKYSAMTERDARRFDPVADVIDFLSQSIRTLAIIFVKFSNYIGKQIASRETPMQNKITNGLYYIMRSERCISHNHLSKIKILYCTLLYFGLHPLQINGVKLTAFYLTMENGRDTSYLNEISSSTAKQSMNENEIILDSSSDESIVGEQAKKLFEICDKDERGFIEQNDLIRLAEFASMRDIQEIQKRVEEKDLVNCHNKNCKQINKVDFHTPKLNMNTLLQPNDVSLASELASMEKTPYYDPYTEELSETMVNLGIGFWMQMKHDIVNLSRNINESKTMMINE</sequence>
<dbReference type="Proteomes" id="UP000053766">
    <property type="component" value="Unassembled WGS sequence"/>
</dbReference>
<dbReference type="AlphaFoldDB" id="A0A0D8XV11"/>
<reference evidence="2 3" key="1">
    <citation type="submission" date="2013-11" db="EMBL/GenBank/DDBJ databases">
        <title>Draft genome of the bovine lungworm Dictyocaulus viviparus.</title>
        <authorList>
            <person name="Mitreva M."/>
        </authorList>
    </citation>
    <scope>NUCLEOTIDE SEQUENCE [LARGE SCALE GENOMIC DNA]</scope>
    <source>
        <strain evidence="2 3">HannoverDv2000</strain>
    </source>
</reference>
<proteinExistence type="predicted"/>
<protein>
    <recommendedName>
        <fullName evidence="1">EF-hand domain-containing protein</fullName>
    </recommendedName>
</protein>
<gene>
    <name evidence="2" type="ORF">DICVIV_07757</name>
</gene>
<reference evidence="3" key="2">
    <citation type="journal article" date="2016" name="Sci. Rep.">
        <title>Dictyocaulus viviparus genome, variome and transcriptome elucidate lungworm biology and support future intervention.</title>
        <authorList>
            <person name="McNulty S.N."/>
            <person name="Strube C."/>
            <person name="Rosa B.A."/>
            <person name="Martin J.C."/>
            <person name="Tyagi R."/>
            <person name="Choi Y.J."/>
            <person name="Wang Q."/>
            <person name="Hallsworth Pepin K."/>
            <person name="Zhang X."/>
            <person name="Ozersky P."/>
            <person name="Wilson R.K."/>
            <person name="Sternberg P.W."/>
            <person name="Gasser R.B."/>
            <person name="Mitreva M."/>
        </authorList>
    </citation>
    <scope>NUCLEOTIDE SEQUENCE [LARGE SCALE GENOMIC DNA]</scope>
    <source>
        <strain evidence="3">HannoverDv2000</strain>
    </source>
</reference>
<dbReference type="GO" id="GO:0005509">
    <property type="term" value="F:calcium ion binding"/>
    <property type="evidence" value="ECO:0007669"/>
    <property type="project" value="InterPro"/>
</dbReference>
<evidence type="ECO:0000313" key="3">
    <source>
        <dbReference type="Proteomes" id="UP000053766"/>
    </source>
</evidence>
<dbReference type="InterPro" id="IPR002048">
    <property type="entry name" value="EF_hand_dom"/>
</dbReference>
<organism evidence="2 3">
    <name type="scientific">Dictyocaulus viviparus</name>
    <name type="common">Bovine lungworm</name>
    <dbReference type="NCBI Taxonomy" id="29172"/>
    <lineage>
        <taxon>Eukaryota</taxon>
        <taxon>Metazoa</taxon>
        <taxon>Ecdysozoa</taxon>
        <taxon>Nematoda</taxon>
        <taxon>Chromadorea</taxon>
        <taxon>Rhabditida</taxon>
        <taxon>Rhabditina</taxon>
        <taxon>Rhabditomorpha</taxon>
        <taxon>Strongyloidea</taxon>
        <taxon>Metastrongylidae</taxon>
        <taxon>Dictyocaulus</taxon>
    </lineage>
</organism>
<evidence type="ECO:0000313" key="2">
    <source>
        <dbReference type="EMBL" id="KJH46196.1"/>
    </source>
</evidence>
<feature type="domain" description="EF-hand" evidence="1">
    <location>
        <begin position="235"/>
        <end position="270"/>
    </location>
</feature>
<dbReference type="EMBL" id="KN716365">
    <property type="protein sequence ID" value="KJH46196.1"/>
    <property type="molecule type" value="Genomic_DNA"/>
</dbReference>
<keyword evidence="3" id="KW-1185">Reference proteome</keyword>
<accession>A0A0D8XV11</accession>
<evidence type="ECO:0000259" key="1">
    <source>
        <dbReference type="PROSITE" id="PS50222"/>
    </source>
</evidence>